<reference evidence="2" key="1">
    <citation type="journal article" date="2019" name="Int. J. Syst. Evol. Microbiol.">
        <title>The Global Catalogue of Microorganisms (GCM) 10K type strain sequencing project: providing services to taxonomists for standard genome sequencing and annotation.</title>
        <authorList>
            <consortium name="The Broad Institute Genomics Platform"/>
            <consortium name="The Broad Institute Genome Sequencing Center for Infectious Disease"/>
            <person name="Wu L."/>
            <person name="Ma J."/>
        </authorList>
    </citation>
    <scope>NUCLEOTIDE SEQUENCE [LARGE SCALE GENOMIC DNA]</scope>
    <source>
        <strain evidence="2">KCTC 52438</strain>
    </source>
</reference>
<sequence length="59" mass="6898">MKGNKMNSEYITKLIKDNNIELLRGIGLNISTVTENVRGEITEVANFEQNESWKYFFQQ</sequence>
<keyword evidence="2" id="KW-1185">Reference proteome</keyword>
<protein>
    <submittedName>
        <fullName evidence="1">Uncharacterized protein</fullName>
    </submittedName>
</protein>
<comment type="caution">
    <text evidence="1">The sequence shown here is derived from an EMBL/GenBank/DDBJ whole genome shotgun (WGS) entry which is preliminary data.</text>
</comment>
<gene>
    <name evidence="1" type="ORF">ACFOEK_10715</name>
</gene>
<dbReference type="EMBL" id="JBHRSZ010000004">
    <property type="protein sequence ID" value="MFC3151498.1"/>
    <property type="molecule type" value="Genomic_DNA"/>
</dbReference>
<accession>A0ABV7HFV2</accession>
<organism evidence="1 2">
    <name type="scientific">Litoribrevibacter euphylliae</name>
    <dbReference type="NCBI Taxonomy" id="1834034"/>
    <lineage>
        <taxon>Bacteria</taxon>
        <taxon>Pseudomonadati</taxon>
        <taxon>Pseudomonadota</taxon>
        <taxon>Gammaproteobacteria</taxon>
        <taxon>Oceanospirillales</taxon>
        <taxon>Oceanospirillaceae</taxon>
        <taxon>Litoribrevibacter</taxon>
    </lineage>
</organism>
<evidence type="ECO:0000313" key="2">
    <source>
        <dbReference type="Proteomes" id="UP001595476"/>
    </source>
</evidence>
<dbReference type="RefSeq" id="WP_386720368.1">
    <property type="nucleotide sequence ID" value="NZ_JBHRSZ010000004.1"/>
</dbReference>
<name>A0ABV7HFV2_9GAMM</name>
<dbReference type="Proteomes" id="UP001595476">
    <property type="component" value="Unassembled WGS sequence"/>
</dbReference>
<proteinExistence type="predicted"/>
<evidence type="ECO:0000313" key="1">
    <source>
        <dbReference type="EMBL" id="MFC3151498.1"/>
    </source>
</evidence>